<accession>A0A0R1S838</accession>
<dbReference type="Gene3D" id="3.40.50.720">
    <property type="entry name" value="NAD(P)-binding Rossmann-like Domain"/>
    <property type="match status" value="1"/>
</dbReference>
<sequence>MKAAYINKTGDSKEIIVGDLPTPSMNRDEVLVKVEAVSVNHVDTFVRAGSYKTKKTFPFVIGRDAVGTVVEVGSAVTNFSKGVSVWTNSMGYDGRQGVTSEYAVIPADRLYHLPAGVDPIQAVASVHSSATAAILINDIFEAQPEKTILIEGAAGHVGKKLVQIAHTMNLRVITTSNERDFGTLDALGSDYQLDYKKSLHKQLEKHAIDGVDYAVDTSGRVELEDNLDALNQGGIVGVITAPKDNKFTLSVRQFYTQAKRIEGFVISHATTEQLLNAAKLLNQRMADGFLLEDPVLTKKIDDAAWAHRQLEKNVVKERVVLTM</sequence>
<dbReference type="SUPFAM" id="SSF51735">
    <property type="entry name" value="NAD(P)-binding Rossmann-fold domains"/>
    <property type="match status" value="1"/>
</dbReference>
<dbReference type="SUPFAM" id="SSF50129">
    <property type="entry name" value="GroES-like"/>
    <property type="match status" value="1"/>
</dbReference>
<organism evidence="3 4">
    <name type="scientific">Lentilactobacillus diolivorans DSM 14421</name>
    <dbReference type="NCBI Taxonomy" id="1423739"/>
    <lineage>
        <taxon>Bacteria</taxon>
        <taxon>Bacillati</taxon>
        <taxon>Bacillota</taxon>
        <taxon>Bacilli</taxon>
        <taxon>Lactobacillales</taxon>
        <taxon>Lactobacillaceae</taxon>
        <taxon>Lentilactobacillus</taxon>
    </lineage>
</organism>
<dbReference type="InterPro" id="IPR020843">
    <property type="entry name" value="ER"/>
</dbReference>
<dbReference type="GO" id="GO:0016491">
    <property type="term" value="F:oxidoreductase activity"/>
    <property type="evidence" value="ECO:0007669"/>
    <property type="project" value="InterPro"/>
</dbReference>
<evidence type="ECO:0000313" key="4">
    <source>
        <dbReference type="Proteomes" id="UP000052013"/>
    </source>
</evidence>
<dbReference type="SMART" id="SM00829">
    <property type="entry name" value="PKS_ER"/>
    <property type="match status" value="1"/>
</dbReference>
<comment type="caution">
    <text evidence="3">The sequence shown here is derived from an EMBL/GenBank/DDBJ whole genome shotgun (WGS) entry which is preliminary data.</text>
</comment>
<dbReference type="PATRIC" id="fig|1423739.3.peg.357"/>
<dbReference type="InterPro" id="IPR013154">
    <property type="entry name" value="ADH-like_N"/>
</dbReference>
<dbReference type="PANTHER" id="PTHR44154">
    <property type="entry name" value="QUINONE OXIDOREDUCTASE"/>
    <property type="match status" value="1"/>
</dbReference>
<dbReference type="PANTHER" id="PTHR44154:SF1">
    <property type="entry name" value="QUINONE OXIDOREDUCTASE"/>
    <property type="match status" value="1"/>
</dbReference>
<dbReference type="InterPro" id="IPR036291">
    <property type="entry name" value="NAD(P)-bd_dom_sf"/>
</dbReference>
<dbReference type="AlphaFoldDB" id="A0A0R1S838"/>
<evidence type="ECO:0000259" key="2">
    <source>
        <dbReference type="SMART" id="SM00829"/>
    </source>
</evidence>
<dbReference type="EMBL" id="AZEY01000073">
    <property type="protein sequence ID" value="KRL65197.1"/>
    <property type="molecule type" value="Genomic_DNA"/>
</dbReference>
<proteinExistence type="predicted"/>
<name>A0A0R1S838_9LACO</name>
<dbReference type="InterPro" id="IPR011032">
    <property type="entry name" value="GroES-like_sf"/>
</dbReference>
<reference evidence="3 4" key="1">
    <citation type="journal article" date="2015" name="Genome Announc.">
        <title>Expanding the biotechnology potential of lactobacilli through comparative genomics of 213 strains and associated genera.</title>
        <authorList>
            <person name="Sun Z."/>
            <person name="Harris H.M."/>
            <person name="McCann A."/>
            <person name="Guo C."/>
            <person name="Argimon S."/>
            <person name="Zhang W."/>
            <person name="Yang X."/>
            <person name="Jeffery I.B."/>
            <person name="Cooney J.C."/>
            <person name="Kagawa T.F."/>
            <person name="Liu W."/>
            <person name="Song Y."/>
            <person name="Salvetti E."/>
            <person name="Wrobel A."/>
            <person name="Rasinkangas P."/>
            <person name="Parkhill J."/>
            <person name="Rea M.C."/>
            <person name="O'Sullivan O."/>
            <person name="Ritari J."/>
            <person name="Douillard F.P."/>
            <person name="Paul Ross R."/>
            <person name="Yang R."/>
            <person name="Briner A.E."/>
            <person name="Felis G.E."/>
            <person name="de Vos W.M."/>
            <person name="Barrangou R."/>
            <person name="Klaenhammer T.R."/>
            <person name="Caufield P.W."/>
            <person name="Cui Y."/>
            <person name="Zhang H."/>
            <person name="O'Toole P.W."/>
        </authorList>
    </citation>
    <scope>NUCLEOTIDE SEQUENCE [LARGE SCALE GENOMIC DNA]</scope>
    <source>
        <strain evidence="3 4">DSM 14421</strain>
    </source>
</reference>
<dbReference type="InterPro" id="IPR051603">
    <property type="entry name" value="Zinc-ADH_QOR/CCCR"/>
</dbReference>
<gene>
    <name evidence="3" type="ORF">FC85_GL000338</name>
</gene>
<feature type="domain" description="Enoyl reductase (ER)" evidence="2">
    <location>
        <begin position="10"/>
        <end position="321"/>
    </location>
</feature>
<dbReference type="STRING" id="1423739.FC85_GL000338"/>
<dbReference type="Proteomes" id="UP000052013">
    <property type="component" value="Unassembled WGS sequence"/>
</dbReference>
<dbReference type="Pfam" id="PF00107">
    <property type="entry name" value="ADH_zinc_N"/>
    <property type="match status" value="1"/>
</dbReference>
<protein>
    <submittedName>
        <fullName evidence="3">NADPH quinone reductase</fullName>
    </submittedName>
</protein>
<dbReference type="Gene3D" id="3.90.180.10">
    <property type="entry name" value="Medium-chain alcohol dehydrogenases, catalytic domain"/>
    <property type="match status" value="1"/>
</dbReference>
<keyword evidence="1" id="KW-0521">NADP</keyword>
<dbReference type="InterPro" id="IPR013149">
    <property type="entry name" value="ADH-like_C"/>
</dbReference>
<evidence type="ECO:0000256" key="1">
    <source>
        <dbReference type="ARBA" id="ARBA00022857"/>
    </source>
</evidence>
<dbReference type="RefSeq" id="WP_057864914.1">
    <property type="nucleotide sequence ID" value="NZ_AZEY01000073.1"/>
</dbReference>
<evidence type="ECO:0000313" key="3">
    <source>
        <dbReference type="EMBL" id="KRL65197.1"/>
    </source>
</evidence>
<dbReference type="Pfam" id="PF08240">
    <property type="entry name" value="ADH_N"/>
    <property type="match status" value="1"/>
</dbReference>